<dbReference type="AlphaFoldDB" id="A0A0E0R7V8"/>
<dbReference type="HOGENOM" id="CLU_772490_0_0_1"/>
<proteinExistence type="predicted"/>
<name>A0A0E0R7V8_ORYRU</name>
<protein>
    <submittedName>
        <fullName evidence="1">Uncharacterized protein</fullName>
    </submittedName>
</protein>
<sequence length="359" mass="40810">MTELDENTCARGMVFLHFMTDENTCATVAKTNLATVKEDELFSVLELYESFSCYNDIVEQNMPMLMEPSPVMGLKLDAIISVENEVPDGCSMKCHEDGQKALMENPKRNPWPPPNSGEHVLRRWEMGLVRSMPLWSPLIQVKSLACVQSDNGNLFIGLVVLSYEMTELDENTCARGMVFLNFMTDENTCATVAKTNLATVKEDELFSVLELYESFSCYNDIVEQNMPSHFSEKFLQKYGQIRYWDCALLTKGDKGNYDQLELLMCMSMKWIQLCIESFLAILDTKLLVISVNKDNALQGKASNFLVVWWNASATKELAMVMMGKQLCDVSHGIVAFIMQRHWGSWWIIDIGGTFCMESK</sequence>
<keyword evidence="2" id="KW-1185">Reference proteome</keyword>
<dbReference type="Gramene" id="ORUFI11G12720.1">
    <property type="protein sequence ID" value="ORUFI11G12720.1"/>
    <property type="gene ID" value="ORUFI11G12720"/>
</dbReference>
<evidence type="ECO:0000313" key="2">
    <source>
        <dbReference type="Proteomes" id="UP000008022"/>
    </source>
</evidence>
<organism evidence="1 2">
    <name type="scientific">Oryza rufipogon</name>
    <name type="common">Brownbeard rice</name>
    <name type="synonym">Asian wild rice</name>
    <dbReference type="NCBI Taxonomy" id="4529"/>
    <lineage>
        <taxon>Eukaryota</taxon>
        <taxon>Viridiplantae</taxon>
        <taxon>Streptophyta</taxon>
        <taxon>Embryophyta</taxon>
        <taxon>Tracheophyta</taxon>
        <taxon>Spermatophyta</taxon>
        <taxon>Magnoliopsida</taxon>
        <taxon>Liliopsida</taxon>
        <taxon>Poales</taxon>
        <taxon>Poaceae</taxon>
        <taxon>BOP clade</taxon>
        <taxon>Oryzoideae</taxon>
        <taxon>Oryzeae</taxon>
        <taxon>Oryzinae</taxon>
        <taxon>Oryza</taxon>
    </lineage>
</organism>
<accession>A0A0E0R7V8</accession>
<reference evidence="2" key="1">
    <citation type="submission" date="2013-06" db="EMBL/GenBank/DDBJ databases">
        <authorList>
            <person name="Zhao Q."/>
        </authorList>
    </citation>
    <scope>NUCLEOTIDE SEQUENCE</scope>
    <source>
        <strain evidence="2">cv. W1943</strain>
    </source>
</reference>
<reference evidence="1" key="2">
    <citation type="submission" date="2015-06" db="UniProtKB">
        <authorList>
            <consortium name="EnsemblPlants"/>
        </authorList>
    </citation>
    <scope>IDENTIFICATION</scope>
</reference>
<dbReference type="Proteomes" id="UP000008022">
    <property type="component" value="Unassembled WGS sequence"/>
</dbReference>
<evidence type="ECO:0000313" key="1">
    <source>
        <dbReference type="EnsemblPlants" id="ORUFI11G12720.1"/>
    </source>
</evidence>
<dbReference type="EnsemblPlants" id="ORUFI11G12720.1">
    <property type="protein sequence ID" value="ORUFI11G12720.1"/>
    <property type="gene ID" value="ORUFI11G12720"/>
</dbReference>